<keyword evidence="3" id="KW-1003">Cell membrane</keyword>
<dbReference type="RefSeq" id="WP_311425355.1">
    <property type="nucleotide sequence ID" value="NZ_JAVREH010000078.1"/>
</dbReference>
<keyword evidence="4 7" id="KW-0812">Transmembrane</keyword>
<feature type="transmembrane region" description="Helical" evidence="7">
    <location>
        <begin position="329"/>
        <end position="346"/>
    </location>
</feature>
<dbReference type="PANTHER" id="PTHR42718">
    <property type="entry name" value="MAJOR FACILITATOR SUPERFAMILY MULTIDRUG TRANSPORTER MFSC"/>
    <property type="match status" value="1"/>
</dbReference>
<dbReference type="PANTHER" id="PTHR42718:SF46">
    <property type="entry name" value="BLR6921 PROTEIN"/>
    <property type="match status" value="1"/>
</dbReference>
<gene>
    <name evidence="9" type="ORF">RM423_22870</name>
</gene>
<keyword evidence="2" id="KW-0813">Transport</keyword>
<dbReference type="EMBL" id="JAVREH010000078">
    <property type="protein sequence ID" value="MDT0264214.1"/>
    <property type="molecule type" value="Genomic_DNA"/>
</dbReference>
<comment type="caution">
    <text evidence="9">The sequence shown here is derived from an EMBL/GenBank/DDBJ whole genome shotgun (WGS) entry which is preliminary data.</text>
</comment>
<evidence type="ECO:0000256" key="3">
    <source>
        <dbReference type="ARBA" id="ARBA00022475"/>
    </source>
</evidence>
<evidence type="ECO:0000256" key="1">
    <source>
        <dbReference type="ARBA" id="ARBA00004651"/>
    </source>
</evidence>
<feature type="transmembrane region" description="Helical" evidence="7">
    <location>
        <begin position="31"/>
        <end position="50"/>
    </location>
</feature>
<dbReference type="Gene3D" id="1.20.1250.20">
    <property type="entry name" value="MFS general substrate transporter like domains"/>
    <property type="match status" value="1"/>
</dbReference>
<sequence length="496" mass="51740">MNNTPRKGGDVSHIIEGPANRRAAAAPRKRLTAEAAVVMLACLGQFLVVLDASVVNVALPSISNDLHFSVTGLSWVTNAYAATTAGLLMIGGRAVDIFGRKPIFIYGVAVFTVGSLLCGVAQSSEMLVVCRFVQGSGAAAIGPASLAILMTSFPEGQRRAKALGTWSAVGAAGGAVGNLVGGVLTDTLSWRWVFLINLPVGAFVLLLTLRYLDWGKESAGRRLNLSGVITITLGLSLIDFGVIQAADHSWGSLRTMLPIVAGILSLAGFLVLQVKSSQDPLIPVRVLKSIPVTTANFAMFATGAAFFSMWYFVSLYLQDVRHYTPLETGLAFLPQTVTVVLFARVLTPKLLHRTSPRYVVMLGASLSVIGFLAQSRMGLSGSYLMTVAVPGIFVTAGMGLLFTPLATVATGGAARADAGVVSGLINTSRQVGGSIGLATMVTVAAFRSRSVRGDDISGQSAEQVLSAGYSWVFLAAAVLIVIGVLPLLLTAAGKPD</sequence>
<accession>A0ABU2JI91</accession>
<feature type="transmembrane region" description="Helical" evidence="7">
    <location>
        <begin position="190"/>
        <end position="211"/>
    </location>
</feature>
<organism evidence="9 10">
    <name type="scientific">Jatrophihabitans lederbergiae</name>
    <dbReference type="NCBI Taxonomy" id="3075547"/>
    <lineage>
        <taxon>Bacteria</taxon>
        <taxon>Bacillati</taxon>
        <taxon>Actinomycetota</taxon>
        <taxon>Actinomycetes</taxon>
        <taxon>Jatrophihabitantales</taxon>
        <taxon>Jatrophihabitantaceae</taxon>
        <taxon>Jatrophihabitans</taxon>
    </lineage>
</organism>
<feature type="transmembrane region" description="Helical" evidence="7">
    <location>
        <begin position="468"/>
        <end position="489"/>
    </location>
</feature>
<dbReference type="InterPro" id="IPR011701">
    <property type="entry name" value="MFS"/>
</dbReference>
<dbReference type="CDD" id="cd17321">
    <property type="entry name" value="MFS_MMR_MDR_like"/>
    <property type="match status" value="1"/>
</dbReference>
<feature type="transmembrane region" description="Helical" evidence="7">
    <location>
        <begin position="295"/>
        <end position="317"/>
    </location>
</feature>
<evidence type="ECO:0000256" key="5">
    <source>
        <dbReference type="ARBA" id="ARBA00022989"/>
    </source>
</evidence>
<feature type="transmembrane region" description="Helical" evidence="7">
    <location>
        <begin position="135"/>
        <end position="153"/>
    </location>
</feature>
<feature type="transmembrane region" description="Helical" evidence="7">
    <location>
        <begin position="103"/>
        <end position="123"/>
    </location>
</feature>
<dbReference type="Pfam" id="PF07690">
    <property type="entry name" value="MFS_1"/>
    <property type="match status" value="1"/>
</dbReference>
<evidence type="ECO:0000256" key="2">
    <source>
        <dbReference type="ARBA" id="ARBA00022448"/>
    </source>
</evidence>
<dbReference type="PROSITE" id="PS50850">
    <property type="entry name" value="MFS"/>
    <property type="match status" value="1"/>
</dbReference>
<evidence type="ECO:0000256" key="7">
    <source>
        <dbReference type="SAM" id="Phobius"/>
    </source>
</evidence>
<dbReference type="PROSITE" id="PS00216">
    <property type="entry name" value="SUGAR_TRANSPORT_1"/>
    <property type="match status" value="1"/>
</dbReference>
<dbReference type="InterPro" id="IPR005829">
    <property type="entry name" value="Sugar_transporter_CS"/>
</dbReference>
<dbReference type="PRINTS" id="PR01036">
    <property type="entry name" value="TCRTETB"/>
</dbReference>
<feature type="transmembrane region" description="Helical" evidence="7">
    <location>
        <begin position="223"/>
        <end position="243"/>
    </location>
</feature>
<keyword evidence="6 7" id="KW-0472">Membrane</keyword>
<dbReference type="Proteomes" id="UP001183176">
    <property type="component" value="Unassembled WGS sequence"/>
</dbReference>
<protein>
    <submittedName>
        <fullName evidence="9">MFS transporter</fullName>
    </submittedName>
</protein>
<proteinExistence type="predicted"/>
<evidence type="ECO:0000256" key="6">
    <source>
        <dbReference type="ARBA" id="ARBA00023136"/>
    </source>
</evidence>
<evidence type="ECO:0000256" key="4">
    <source>
        <dbReference type="ARBA" id="ARBA00022692"/>
    </source>
</evidence>
<dbReference type="Gene3D" id="1.20.1720.10">
    <property type="entry name" value="Multidrug resistance protein D"/>
    <property type="match status" value="1"/>
</dbReference>
<feature type="transmembrane region" description="Helical" evidence="7">
    <location>
        <begin position="70"/>
        <end position="91"/>
    </location>
</feature>
<feature type="transmembrane region" description="Helical" evidence="7">
    <location>
        <begin position="165"/>
        <end position="184"/>
    </location>
</feature>
<dbReference type="InterPro" id="IPR020846">
    <property type="entry name" value="MFS_dom"/>
</dbReference>
<dbReference type="SUPFAM" id="SSF103473">
    <property type="entry name" value="MFS general substrate transporter"/>
    <property type="match status" value="1"/>
</dbReference>
<dbReference type="NCBIfam" id="TIGR00711">
    <property type="entry name" value="efflux_EmrB"/>
    <property type="match status" value="1"/>
</dbReference>
<dbReference type="InterPro" id="IPR036259">
    <property type="entry name" value="MFS_trans_sf"/>
</dbReference>
<feature type="transmembrane region" description="Helical" evidence="7">
    <location>
        <begin position="255"/>
        <end position="274"/>
    </location>
</feature>
<evidence type="ECO:0000313" key="10">
    <source>
        <dbReference type="Proteomes" id="UP001183176"/>
    </source>
</evidence>
<keyword evidence="10" id="KW-1185">Reference proteome</keyword>
<name>A0ABU2JI91_9ACTN</name>
<evidence type="ECO:0000259" key="8">
    <source>
        <dbReference type="PROSITE" id="PS50850"/>
    </source>
</evidence>
<dbReference type="InterPro" id="IPR004638">
    <property type="entry name" value="EmrB-like"/>
</dbReference>
<comment type="subcellular location">
    <subcellularLocation>
        <location evidence="1">Cell membrane</location>
        <topology evidence="1">Multi-pass membrane protein</topology>
    </subcellularLocation>
</comment>
<evidence type="ECO:0000313" key="9">
    <source>
        <dbReference type="EMBL" id="MDT0264214.1"/>
    </source>
</evidence>
<keyword evidence="5 7" id="KW-1133">Transmembrane helix</keyword>
<reference evidence="10" key="1">
    <citation type="submission" date="2023-07" db="EMBL/GenBank/DDBJ databases">
        <title>30 novel species of actinomycetes from the DSMZ collection.</title>
        <authorList>
            <person name="Nouioui I."/>
        </authorList>
    </citation>
    <scope>NUCLEOTIDE SEQUENCE [LARGE SCALE GENOMIC DNA]</scope>
    <source>
        <strain evidence="10">DSM 44399</strain>
    </source>
</reference>
<feature type="transmembrane region" description="Helical" evidence="7">
    <location>
        <begin position="358"/>
        <end position="377"/>
    </location>
</feature>
<feature type="transmembrane region" description="Helical" evidence="7">
    <location>
        <begin position="383"/>
        <end position="410"/>
    </location>
</feature>
<feature type="domain" description="Major facilitator superfamily (MFS) profile" evidence="8">
    <location>
        <begin position="37"/>
        <end position="495"/>
    </location>
</feature>